<dbReference type="InterPro" id="IPR049381">
    <property type="entry name" value="UbiD-like_C"/>
</dbReference>
<dbReference type="PANTHER" id="PTHR30108:SF17">
    <property type="entry name" value="FERULIC ACID DECARBOXYLASE 1"/>
    <property type="match status" value="1"/>
</dbReference>
<comment type="caution">
    <text evidence="1">Lacks conserved residue(s) required for the propagation of feature annotation.</text>
</comment>
<dbReference type="InterPro" id="IPR048304">
    <property type="entry name" value="UbiD_Rift_dom"/>
</dbReference>
<evidence type="ECO:0000259" key="3">
    <source>
        <dbReference type="Pfam" id="PF20695"/>
    </source>
</evidence>
<feature type="binding site" evidence="1">
    <location>
        <position position="188"/>
    </location>
    <ligand>
        <name>prenylated FMN</name>
        <dbReference type="ChEBI" id="CHEBI:87746"/>
    </ligand>
</feature>
<dbReference type="EMBL" id="CP008948">
    <property type="protein sequence ID" value="AII10418.1"/>
    <property type="molecule type" value="Genomic_DNA"/>
</dbReference>
<evidence type="ECO:0000259" key="2">
    <source>
        <dbReference type="Pfam" id="PF01977"/>
    </source>
</evidence>
<dbReference type="Pfam" id="PF20696">
    <property type="entry name" value="UbiD_C"/>
    <property type="match status" value="1"/>
</dbReference>
<dbReference type="EC" id="4.1.1.93" evidence="1"/>
<feature type="binding site" evidence="1">
    <location>
        <position position="229"/>
    </location>
    <ligand>
        <name>Mn(2+)</name>
        <dbReference type="ChEBI" id="CHEBI:29035"/>
    </ligand>
</feature>
<feature type="binding site" evidence="1">
    <location>
        <position position="229"/>
    </location>
    <ligand>
        <name>K(+)</name>
        <dbReference type="ChEBI" id="CHEBI:29103"/>
    </ligand>
</feature>
<proteinExistence type="inferred from homology"/>
<feature type="active site" description="Proton donor" evidence="1">
    <location>
        <position position="278"/>
    </location>
</feature>
<comment type="function">
    <text evidence="1">Catalyzes the prenyl-FMN-dependent decarboxylation of pyrrole-2-carboxylate (P2C). Can also catalyze the carboxylation of pyrrole in the presence of elevated concentrations of CO(2) or bicarbonate.</text>
</comment>
<comment type="cofactor">
    <cofactor evidence="1">
        <name>prenylated FMN</name>
        <dbReference type="ChEBI" id="CHEBI:87746"/>
    </cofactor>
    <text evidence="1">Binds 1 prenylated FMN per subunit.</text>
</comment>
<comment type="catalytic activity">
    <reaction evidence="1">
        <text>pyrrole-2-carboxylate + H(+) = 1H-pyrrole + CO2</text>
        <dbReference type="Rhea" id="RHEA:31375"/>
        <dbReference type="ChEBI" id="CHEBI:15378"/>
        <dbReference type="ChEBI" id="CHEBI:16526"/>
        <dbReference type="ChEBI" id="CHEBI:19203"/>
        <dbReference type="ChEBI" id="CHEBI:27660"/>
        <dbReference type="EC" id="4.1.1.93"/>
    </reaction>
</comment>
<keyword evidence="1" id="KW-0058">Aromatic hydrocarbons catabolism</keyword>
<keyword evidence="1" id="KW-0464">Manganese</keyword>
<feature type="binding site" evidence="1">
    <location>
        <position position="187"/>
    </location>
    <ligand>
        <name>prenylated FMN</name>
        <dbReference type="ChEBI" id="CHEBI:87746"/>
    </ligand>
</feature>
<dbReference type="HAMAP" id="MF_01983">
    <property type="entry name" value="UbiD_FDC"/>
    <property type="match status" value="1"/>
</dbReference>
<feature type="domain" description="3-octaprenyl-4-hydroxybenzoate carboxy-lyase-like C-terminal" evidence="4">
    <location>
        <begin position="322"/>
        <end position="454"/>
    </location>
</feature>
<dbReference type="Gene3D" id="3.40.1670.10">
    <property type="entry name" value="UbiD C-terminal domain-like"/>
    <property type="match status" value="1"/>
</dbReference>
<dbReference type="AlphaFoldDB" id="A0A076EYE0"/>
<keyword evidence="5" id="KW-0614">Plasmid</keyword>
<feature type="domain" description="3-octaprenyl-4-hydroxybenzoate carboxy-lyase-like Rift-related" evidence="2">
    <location>
        <begin position="115"/>
        <end position="315"/>
    </location>
</feature>
<evidence type="ECO:0000313" key="6">
    <source>
        <dbReference type="Proteomes" id="UP000028488"/>
    </source>
</evidence>
<comment type="cofactor">
    <cofactor evidence="1">
        <name>Mn(2+)</name>
        <dbReference type="ChEBI" id="CHEBI:29035"/>
    </cofactor>
    <text evidence="1">Binds 1 Mn(2+) per subunit.</text>
</comment>
<dbReference type="Pfam" id="PF01977">
    <property type="entry name" value="UbiD"/>
    <property type="match status" value="1"/>
</dbReference>
<evidence type="ECO:0000259" key="4">
    <source>
        <dbReference type="Pfam" id="PF20696"/>
    </source>
</evidence>
<organism evidence="5 6">
    <name type="scientific">Rhodococcus opacus</name>
    <name type="common">Nocardia opaca</name>
    <dbReference type="NCBI Taxonomy" id="37919"/>
    <lineage>
        <taxon>Bacteria</taxon>
        <taxon>Bacillati</taxon>
        <taxon>Actinomycetota</taxon>
        <taxon>Actinomycetes</taxon>
        <taxon>Mycobacteriales</taxon>
        <taxon>Nocardiaceae</taxon>
        <taxon>Rhodococcus</taxon>
    </lineage>
</organism>
<dbReference type="InterPro" id="IPR032903">
    <property type="entry name" value="FDC-like"/>
</dbReference>
<sequence length="491" mass="53920">MRHHIRSLRDYLIELDELDELQEIDHEVSWNLEIGAITRRAYELPAKAPLFKRISDSERGFRVLGAPVGLSPHRSRPCTRIALSLGLPASTPATDIVEAWSRLPEEPRIPVRRVPTAPCKQNRRFGIDVDLTQVPAPILHVGDGGRYINTYGVFVAATPDGGSVNWSIARTMLRDERTMMTAAAPGQHLAGLLDQWRKIGKDMPFALALGVAPAVAMVGGYPLADHIDEREALGGWFGEPIEVVACETNDLEVPASCELVLEGTVSTEQTAEEGPMGEYAGYTKVREVGRSPIYTVDAMTFRDNPILPVVVAGVPAEENHTNWGIGVAASIRHELRTAGLPVHRCFVPFASAVHWGVVIVDDTWREHFETSRELAIAIGDVVFSCRAGRFIPKLIVVGADIDPSNLDQVVWALATRHRPDEAILYPNRPTIPLVAYLSDSERKAAASTKAVYNCLDDARGIDSGNLRVAAFADYPNELRAKIVRNWDAMGL</sequence>
<dbReference type="SUPFAM" id="SSF143968">
    <property type="entry name" value="UbiD C-terminal domain-like"/>
    <property type="match status" value="1"/>
</dbReference>
<keyword evidence="1" id="KW-0456">Lyase</keyword>
<evidence type="ECO:0000313" key="5">
    <source>
        <dbReference type="EMBL" id="AII10418.1"/>
    </source>
</evidence>
<feature type="binding site" evidence="1">
    <location>
        <position position="188"/>
    </location>
    <ligand>
        <name>Mn(2+)</name>
        <dbReference type="ChEBI" id="CHEBI:29035"/>
    </ligand>
</feature>
<keyword evidence="1" id="KW-0285">Flavoprotein</keyword>
<keyword evidence="1" id="KW-0210">Decarboxylase</keyword>
<comment type="subunit">
    <text evidence="1">Homodimer.</text>
</comment>
<dbReference type="GO" id="GO:0046872">
    <property type="term" value="F:metal ion binding"/>
    <property type="evidence" value="ECO:0007669"/>
    <property type="project" value="UniProtKB-KW"/>
</dbReference>
<dbReference type="GO" id="GO:0005737">
    <property type="term" value="C:cytoplasm"/>
    <property type="evidence" value="ECO:0007669"/>
    <property type="project" value="TreeGrafter"/>
</dbReference>
<keyword evidence="1" id="KW-0479">Metal-binding</keyword>
<dbReference type="SUPFAM" id="SSF50475">
    <property type="entry name" value="FMN-binding split barrel"/>
    <property type="match status" value="1"/>
</dbReference>
<comment type="similarity">
    <text evidence="1">Belongs to the UbiD family. UbiD-like/FDC subfamily.</text>
</comment>
<accession>A0A076EYE0</accession>
<comment type="catalytic activity">
    <reaction evidence="1">
        <text>pyrrole-2-carboxylate + H2O = 1H-pyrrole + hydrogencarbonate</text>
        <dbReference type="Rhea" id="RHEA:31379"/>
        <dbReference type="ChEBI" id="CHEBI:15377"/>
        <dbReference type="ChEBI" id="CHEBI:17544"/>
        <dbReference type="ChEBI" id="CHEBI:19203"/>
        <dbReference type="ChEBI" id="CHEBI:27660"/>
        <dbReference type="EC" id="4.1.1.93"/>
    </reaction>
</comment>
<reference evidence="5 6" key="1">
    <citation type="submission" date="2014-07" db="EMBL/GenBank/DDBJ databases">
        <title>Genome Sequence of Rhodococcus opacus Strain R7, a Biodegrader of Mono- and Polycyclic Aromatic Hydrocarbons.</title>
        <authorList>
            <person name="Di Gennaro P."/>
            <person name="Zampolli J."/>
            <person name="Presti I."/>
            <person name="Cappelletti M."/>
            <person name="D'Ursi P."/>
            <person name="Orro A."/>
            <person name="Mezzelani A."/>
            <person name="Milanesi L."/>
        </authorList>
    </citation>
    <scope>NUCLEOTIDE SEQUENCE [LARGE SCALE GENOMIC DNA]</scope>
    <source>
        <strain evidence="5 6">R7</strain>
        <plasmid evidence="5">pPDG1</plasmid>
    </source>
</reference>
<feature type="binding site" evidence="1">
    <location>
        <position position="170"/>
    </location>
    <ligand>
        <name>prenylated FMN</name>
        <dbReference type="ChEBI" id="CHEBI:87746"/>
    </ligand>
</feature>
<dbReference type="InterPro" id="IPR049383">
    <property type="entry name" value="UbiD-like_N"/>
</dbReference>
<name>A0A076EYE0_RHOOP</name>
<evidence type="ECO:0000256" key="1">
    <source>
        <dbReference type="HAMAP-Rule" id="MF_01983"/>
    </source>
</evidence>
<dbReference type="Proteomes" id="UP000028488">
    <property type="component" value="Plasmid pPDG1"/>
</dbReference>
<protein>
    <recommendedName>
        <fullName evidence="1">Pyrrole-2-carboxylic acid decarboxylase</fullName>
        <shortName evidence="1">P2C decarboxylase</shortName>
        <ecNumber evidence="1">4.1.1.93</ecNumber>
    </recommendedName>
</protein>
<dbReference type="InterPro" id="IPR002830">
    <property type="entry name" value="UbiD"/>
</dbReference>
<dbReference type="Pfam" id="PF20695">
    <property type="entry name" value="UbiD_N"/>
    <property type="match status" value="1"/>
</dbReference>
<dbReference type="NCBIfam" id="TIGR00148">
    <property type="entry name" value="UbiD family decarboxylase"/>
    <property type="match status" value="1"/>
</dbReference>
<feature type="binding site" evidence="1">
    <location>
        <position position="166"/>
    </location>
    <ligand>
        <name>K(+)</name>
        <dbReference type="ChEBI" id="CHEBI:29103"/>
    </ligand>
</feature>
<feature type="domain" description="3-octaprenyl-4-hydroxybenzoate carboxy-lyase-like N-terminal" evidence="3">
    <location>
        <begin position="14"/>
        <end position="100"/>
    </location>
</feature>
<dbReference type="GO" id="GO:0034941">
    <property type="term" value="F:pyrrole-2-carboxylate decarboxylase activity"/>
    <property type="evidence" value="ECO:0007669"/>
    <property type="project" value="UniProtKB-EC"/>
</dbReference>
<comment type="cofactor">
    <cofactor evidence="1">
        <name>K(+)</name>
        <dbReference type="ChEBI" id="CHEBI:29103"/>
    </cofactor>
    <text evidence="1">Binds 1 K(+) per subunit.</text>
</comment>
<gene>
    <name evidence="5" type="ORF">EP51_39655</name>
</gene>
<keyword evidence="1" id="KW-0630">Potassium</keyword>
<geneLocation type="plasmid" evidence="5 6">
    <name>pPDG1</name>
</geneLocation>
<dbReference type="PANTHER" id="PTHR30108">
    <property type="entry name" value="3-OCTAPRENYL-4-HYDROXYBENZOATE CARBOXY-LYASE-RELATED"/>
    <property type="match status" value="1"/>
</dbReference>
<keyword evidence="1" id="KW-0288">FMN</keyword>
<feature type="binding site" evidence="1">
    <location>
        <position position="229"/>
    </location>
    <ligand>
        <name>prenylated FMN</name>
        <dbReference type="ChEBI" id="CHEBI:87746"/>
    </ligand>
</feature>
<dbReference type="RefSeq" id="WP_128642515.1">
    <property type="nucleotide sequence ID" value="NZ_CP008948.1"/>
</dbReference>